<dbReference type="Proteomes" id="UP000789390">
    <property type="component" value="Unassembled WGS sequence"/>
</dbReference>
<dbReference type="AlphaFoldDB" id="A0A8J2RNN6"/>
<evidence type="ECO:0000313" key="5">
    <source>
        <dbReference type="EMBL" id="CAH0104320.1"/>
    </source>
</evidence>
<dbReference type="SUPFAM" id="SSF54928">
    <property type="entry name" value="RNA-binding domain, RBD"/>
    <property type="match status" value="2"/>
</dbReference>
<evidence type="ECO:0000256" key="1">
    <source>
        <dbReference type="ARBA" id="ARBA00022884"/>
    </source>
</evidence>
<evidence type="ECO:0000256" key="3">
    <source>
        <dbReference type="SAM" id="MobiDB-lite"/>
    </source>
</evidence>
<dbReference type="PROSITE" id="PS50102">
    <property type="entry name" value="RRM"/>
    <property type="match status" value="2"/>
</dbReference>
<feature type="domain" description="RRM" evidence="4">
    <location>
        <begin position="156"/>
        <end position="250"/>
    </location>
</feature>
<dbReference type="InterPro" id="IPR012677">
    <property type="entry name" value="Nucleotide-bd_a/b_plait_sf"/>
</dbReference>
<dbReference type="Pfam" id="PF00076">
    <property type="entry name" value="RRM_1"/>
    <property type="match status" value="1"/>
</dbReference>
<comment type="caution">
    <text evidence="5">The sequence shown here is derived from an EMBL/GenBank/DDBJ whole genome shotgun (WGS) entry which is preliminary data.</text>
</comment>
<dbReference type="GO" id="GO:0003723">
    <property type="term" value="F:RNA binding"/>
    <property type="evidence" value="ECO:0007669"/>
    <property type="project" value="UniProtKB-UniRule"/>
</dbReference>
<reference evidence="5" key="1">
    <citation type="submission" date="2021-11" db="EMBL/GenBank/DDBJ databases">
        <authorList>
            <person name="Schell T."/>
        </authorList>
    </citation>
    <scope>NUCLEOTIDE SEQUENCE</scope>
    <source>
        <strain evidence="5">M5</strain>
    </source>
</reference>
<dbReference type="CDD" id="cd12394">
    <property type="entry name" value="RRM1_RBM34"/>
    <property type="match status" value="1"/>
</dbReference>
<feature type="compositionally biased region" description="Basic and acidic residues" evidence="3">
    <location>
        <begin position="341"/>
        <end position="360"/>
    </location>
</feature>
<dbReference type="InterPro" id="IPR034221">
    <property type="entry name" value="RBM34_RRM2"/>
</dbReference>
<evidence type="ECO:0000256" key="2">
    <source>
        <dbReference type="PROSITE-ProRule" id="PRU00176"/>
    </source>
</evidence>
<dbReference type="InterPro" id="IPR035979">
    <property type="entry name" value="RBD_domain_sf"/>
</dbReference>
<keyword evidence="1 2" id="KW-0694">RNA-binding</keyword>
<feature type="compositionally biased region" description="Acidic residues" evidence="3">
    <location>
        <begin position="111"/>
        <end position="125"/>
    </location>
</feature>
<evidence type="ECO:0000313" key="6">
    <source>
        <dbReference type="Proteomes" id="UP000789390"/>
    </source>
</evidence>
<feature type="region of interest" description="Disordered" evidence="3">
    <location>
        <begin position="334"/>
        <end position="394"/>
    </location>
</feature>
<sequence>MATADKQFLCRSLAEQTTIILHVCISACIVSFDKMTHYEIGSVANFVSQKSDESNQKKPLQKNQQVLEQLFASSNAVVNTVVANVPIPKEQNAKSIKDLNEDEVEKILDPGPEDDDMEMEDEEESDKVSRKLKKSELKNVKKNLEKRGESKEDGDRVILVKNLPIKIKRKTVHHFFAKCGKIDAVWLRCAALADPAMPKKVAVIKQEFHPNRQSISAFVRFETKESAQAALSLTGSEFQENHIAVSLLSDANIKKQLGLGIFVGNLTFDIADEALWLHFGECGKISDVRIIRDRVNGMGKGFGYVNFESSDSVELALKLDQSMLNGRSIRVSRCKKNPKPFKAEENKPGKDREDGKESGAYKRIKHKESQEERKKGAGWISKMKKRNKESYHKQAKVNSFAGETTGNDSVKVVKTGKIVKRNKEDHRKKVIAAKLAFVNKKK</sequence>
<dbReference type="OrthoDB" id="361630at2759"/>
<dbReference type="EMBL" id="CAKKLH010000135">
    <property type="protein sequence ID" value="CAH0104320.1"/>
    <property type="molecule type" value="Genomic_DNA"/>
</dbReference>
<dbReference type="Gene3D" id="3.30.70.330">
    <property type="match status" value="2"/>
</dbReference>
<gene>
    <name evidence="5" type="ORF">DGAL_LOCUS7089</name>
</gene>
<evidence type="ECO:0000259" key="4">
    <source>
        <dbReference type="PROSITE" id="PS50102"/>
    </source>
</evidence>
<dbReference type="InterPro" id="IPR000504">
    <property type="entry name" value="RRM_dom"/>
</dbReference>
<keyword evidence="6" id="KW-1185">Reference proteome</keyword>
<name>A0A8J2RNN6_9CRUS</name>
<accession>A0A8J2RNN6</accession>
<proteinExistence type="predicted"/>
<dbReference type="PANTHER" id="PTHR23236">
    <property type="entry name" value="EUKARYOTIC TRANSLATION INITIATION FACTOR 4B/4H"/>
    <property type="match status" value="1"/>
</dbReference>
<feature type="domain" description="RRM" evidence="4">
    <location>
        <begin position="259"/>
        <end position="336"/>
    </location>
</feature>
<organism evidence="5 6">
    <name type="scientific">Daphnia galeata</name>
    <dbReference type="NCBI Taxonomy" id="27404"/>
    <lineage>
        <taxon>Eukaryota</taxon>
        <taxon>Metazoa</taxon>
        <taxon>Ecdysozoa</taxon>
        <taxon>Arthropoda</taxon>
        <taxon>Crustacea</taxon>
        <taxon>Branchiopoda</taxon>
        <taxon>Diplostraca</taxon>
        <taxon>Cladocera</taxon>
        <taxon>Anomopoda</taxon>
        <taxon>Daphniidae</taxon>
        <taxon>Daphnia</taxon>
    </lineage>
</organism>
<dbReference type="CDD" id="cd12395">
    <property type="entry name" value="RRM2_RBM34"/>
    <property type="match status" value="1"/>
</dbReference>
<dbReference type="PANTHER" id="PTHR23236:SF11">
    <property type="entry name" value="EUKARYOTIC TRANSLATION INITIATION FACTOR 4H"/>
    <property type="match status" value="1"/>
</dbReference>
<dbReference type="SMART" id="SM00360">
    <property type="entry name" value="RRM"/>
    <property type="match status" value="2"/>
</dbReference>
<protein>
    <recommendedName>
        <fullName evidence="4">RRM domain-containing protein</fullName>
    </recommendedName>
</protein>
<feature type="region of interest" description="Disordered" evidence="3">
    <location>
        <begin position="98"/>
        <end position="134"/>
    </location>
</feature>